<dbReference type="InterPro" id="IPR045232">
    <property type="entry name" value="FAM234"/>
</dbReference>
<evidence type="ECO:0000313" key="8">
    <source>
        <dbReference type="EMBL" id="KAJ7306086.1"/>
    </source>
</evidence>
<evidence type="ECO:0000256" key="1">
    <source>
        <dbReference type="ARBA" id="ARBA00004167"/>
    </source>
</evidence>
<keyword evidence="2 6" id="KW-0812">Transmembrane</keyword>
<dbReference type="Pfam" id="PF23727">
    <property type="entry name" value="Beta-prop_FAM234A_B"/>
    <property type="match status" value="1"/>
</dbReference>
<dbReference type="EMBL" id="JAPFRF010000021">
    <property type="protein sequence ID" value="KAJ7306086.1"/>
    <property type="molecule type" value="Genomic_DNA"/>
</dbReference>
<evidence type="ECO:0000256" key="4">
    <source>
        <dbReference type="ARBA" id="ARBA00023136"/>
    </source>
</evidence>
<evidence type="ECO:0000259" key="7">
    <source>
        <dbReference type="Pfam" id="PF23727"/>
    </source>
</evidence>
<comment type="caution">
    <text evidence="8">The sequence shown here is derived from an EMBL/GenBank/DDBJ whole genome shotgun (WGS) entry which is preliminary data.</text>
</comment>
<dbReference type="InterPro" id="IPR055409">
    <property type="entry name" value="Beta-prop_FAM234A_B"/>
</dbReference>
<evidence type="ECO:0000256" key="6">
    <source>
        <dbReference type="SAM" id="Phobius"/>
    </source>
</evidence>
<feature type="transmembrane region" description="Helical" evidence="6">
    <location>
        <begin position="49"/>
        <end position="69"/>
    </location>
</feature>
<gene>
    <name evidence="8" type="ORF">JRQ81_010452</name>
</gene>
<evidence type="ECO:0000256" key="5">
    <source>
        <dbReference type="ARBA" id="ARBA00025791"/>
    </source>
</evidence>
<dbReference type="InterPro" id="IPR011047">
    <property type="entry name" value="Quinoprotein_ADH-like_sf"/>
</dbReference>
<accession>A0A9Q1ARV8</accession>
<organism evidence="8 9">
    <name type="scientific">Phrynocephalus forsythii</name>
    <dbReference type="NCBI Taxonomy" id="171643"/>
    <lineage>
        <taxon>Eukaryota</taxon>
        <taxon>Metazoa</taxon>
        <taxon>Chordata</taxon>
        <taxon>Craniata</taxon>
        <taxon>Vertebrata</taxon>
        <taxon>Euteleostomi</taxon>
        <taxon>Lepidosauria</taxon>
        <taxon>Squamata</taxon>
        <taxon>Bifurcata</taxon>
        <taxon>Unidentata</taxon>
        <taxon>Episquamata</taxon>
        <taxon>Toxicofera</taxon>
        <taxon>Iguania</taxon>
        <taxon>Acrodonta</taxon>
        <taxon>Agamidae</taxon>
        <taxon>Agaminae</taxon>
        <taxon>Phrynocephalus</taxon>
    </lineage>
</organism>
<dbReference type="PANTHER" id="PTHR21419:SF7">
    <property type="entry name" value="PROTEIN FAM234A"/>
    <property type="match status" value="1"/>
</dbReference>
<evidence type="ECO:0000313" key="9">
    <source>
        <dbReference type="Proteomes" id="UP001142489"/>
    </source>
</evidence>
<evidence type="ECO:0000256" key="2">
    <source>
        <dbReference type="ARBA" id="ARBA00022692"/>
    </source>
</evidence>
<keyword evidence="4 6" id="KW-0472">Membrane</keyword>
<dbReference type="GO" id="GO:0009986">
    <property type="term" value="C:cell surface"/>
    <property type="evidence" value="ECO:0007669"/>
    <property type="project" value="TreeGrafter"/>
</dbReference>
<feature type="domain" description="FAM234A/B beta-propeller" evidence="7">
    <location>
        <begin position="81"/>
        <end position="542"/>
    </location>
</feature>
<proteinExistence type="inferred from homology"/>
<sequence>MEESKDPEAEIRPLKPEAAGSVGLASLPCGAKEGPLPAKPGRLSRWRTGAFFLSLFLCLLVVFAFSFVIPCPVRPVSQRTWSRSYPGAAAYPFLAVADVDGDRVQDLLFAFQAAAGHLNRSRPSNGTSSCAEAGLTAPCAFVAAHSGTNGSTLWERLVGKDLLLMDCTLELEDLPACLLLVGRPGFLAALDLSTGRTRWQQAVDLGANSTVLSPLLKLPDVKIFFHSGQDGSPIGTSKGLDLPGCRGHLMHVTKSGAHYVLFYSATAVYAYSVEALFLRALALEDHHNAALKEDPHWELAVDRTTHQLSFLSSGEILSVGEAARTAGAGLLVARSGMLELVDGQRLGSVWVTDIAHLQREPVLGSFHPDEVDMLVESQVSPEKKKVLILEGASGDIEWEVELLSGEGSPGAATLATADRRSIFLFWGLYPEDMNGTGSSEDAPQRQPQRLYLFHPSLPNVLLEMSNSSEAIVAFQGVLFEQSRHACYVLLTGPPAGSLPGHVRLLKRKLKEDVASSRVIWLSQLAQDSEQSIRDRFHRMRYRSLR</sequence>
<dbReference type="SUPFAM" id="SSF50998">
    <property type="entry name" value="Quinoprotein alcohol dehydrogenase-like"/>
    <property type="match status" value="1"/>
</dbReference>
<comment type="similarity">
    <text evidence="5">Belongs to the FAM234 family.</text>
</comment>
<dbReference type="PANTHER" id="PTHR21419">
    <property type="match status" value="1"/>
</dbReference>
<reference evidence="8" key="1">
    <citation type="journal article" date="2023" name="DNA Res.">
        <title>Chromosome-level genome assembly of Phrynocephalus forsythii using third-generation DNA sequencing and Hi-C analysis.</title>
        <authorList>
            <person name="Qi Y."/>
            <person name="Zhao W."/>
            <person name="Zhao Y."/>
            <person name="Niu C."/>
            <person name="Cao S."/>
            <person name="Zhang Y."/>
        </authorList>
    </citation>
    <scope>NUCLEOTIDE SEQUENCE</scope>
    <source>
        <tissue evidence="8">Muscle</tissue>
    </source>
</reference>
<evidence type="ECO:0000256" key="3">
    <source>
        <dbReference type="ARBA" id="ARBA00022989"/>
    </source>
</evidence>
<protein>
    <recommendedName>
        <fullName evidence="7">FAM234A/B beta-propeller domain-containing protein</fullName>
    </recommendedName>
</protein>
<dbReference type="AlphaFoldDB" id="A0A9Q1ARV8"/>
<dbReference type="OrthoDB" id="6364780at2759"/>
<keyword evidence="9" id="KW-1185">Reference proteome</keyword>
<comment type="subcellular location">
    <subcellularLocation>
        <location evidence="1">Membrane</location>
        <topology evidence="1">Single-pass membrane protein</topology>
    </subcellularLocation>
</comment>
<dbReference type="Proteomes" id="UP001142489">
    <property type="component" value="Unassembled WGS sequence"/>
</dbReference>
<name>A0A9Q1ARV8_9SAUR</name>
<dbReference type="GO" id="GO:0016020">
    <property type="term" value="C:membrane"/>
    <property type="evidence" value="ECO:0007669"/>
    <property type="project" value="UniProtKB-SubCell"/>
</dbReference>
<keyword evidence="3 6" id="KW-1133">Transmembrane helix</keyword>